<gene>
    <name evidence="3" type="ORF">ElyMa_000793700</name>
</gene>
<dbReference type="AlphaFoldDB" id="A0AAV4GV98"/>
<reference evidence="3 4" key="1">
    <citation type="journal article" date="2021" name="Elife">
        <title>Chloroplast acquisition without the gene transfer in kleptoplastic sea slugs, Plakobranchus ocellatus.</title>
        <authorList>
            <person name="Maeda T."/>
            <person name="Takahashi S."/>
            <person name="Yoshida T."/>
            <person name="Shimamura S."/>
            <person name="Takaki Y."/>
            <person name="Nagai Y."/>
            <person name="Toyoda A."/>
            <person name="Suzuki Y."/>
            <person name="Arimoto A."/>
            <person name="Ishii H."/>
            <person name="Satoh N."/>
            <person name="Nishiyama T."/>
            <person name="Hasebe M."/>
            <person name="Maruyama T."/>
            <person name="Minagawa J."/>
            <person name="Obokata J."/>
            <person name="Shigenobu S."/>
        </authorList>
    </citation>
    <scope>NUCLEOTIDE SEQUENCE [LARGE SCALE GENOMIC DNA]</scope>
</reference>
<feature type="compositionally biased region" description="Low complexity" evidence="1">
    <location>
        <begin position="14"/>
        <end position="28"/>
    </location>
</feature>
<sequence length="359" mass="40746">MSKPARSSPEKTDASPSSASAQGSPGDSSHTKPDPCVLLPKEWFKTLLSEDHVWLSKSIFDEGGKLRSQLQMWYHPPQTPLVFSQPPVSPNLFFHHRFFLWMPYRMWNARFLCSQPGCEGQRLNSCGLYRTVRRVIDRVDDYYMGNEYMYLECGKCHKKSPAWNQAIMKQLGPAQRIQFSAVLSYKLALDRSIVRELRDRTLGNSPTMLQRKLQEHHCTNYLEKTIRYQCALGKFAAQVVSRPAAKALQPYRPVPTARWLLDVYVFDVHSRLDVLKAKVTSTFGTILKMGSNKRVIKKLAGEAAGTAAWSINVGNEHGQVLMSVLTASEGSERLWNMADGLMKRFESAGMPEPKLLYVN</sequence>
<feature type="domain" description="DUF6729" evidence="2">
    <location>
        <begin position="43"/>
        <end position="268"/>
    </location>
</feature>
<dbReference type="PANTHER" id="PTHR24401:SF29">
    <property type="entry name" value="SI:CH211-243P7.3-RELATED"/>
    <property type="match status" value="1"/>
</dbReference>
<evidence type="ECO:0000259" key="2">
    <source>
        <dbReference type="Pfam" id="PF20499"/>
    </source>
</evidence>
<feature type="region of interest" description="Disordered" evidence="1">
    <location>
        <begin position="1"/>
        <end position="32"/>
    </location>
</feature>
<accession>A0AAV4GV98</accession>
<name>A0AAV4GV98_9GAST</name>
<evidence type="ECO:0000256" key="1">
    <source>
        <dbReference type="SAM" id="MobiDB-lite"/>
    </source>
</evidence>
<protein>
    <recommendedName>
        <fullName evidence="2">DUF6729 domain-containing protein</fullName>
    </recommendedName>
</protein>
<comment type="caution">
    <text evidence="3">The sequence shown here is derived from an EMBL/GenBank/DDBJ whole genome shotgun (WGS) entry which is preliminary data.</text>
</comment>
<dbReference type="EMBL" id="BMAT01001626">
    <property type="protein sequence ID" value="GFR89434.1"/>
    <property type="molecule type" value="Genomic_DNA"/>
</dbReference>
<proteinExistence type="predicted"/>
<dbReference type="Proteomes" id="UP000762676">
    <property type="component" value="Unassembled WGS sequence"/>
</dbReference>
<dbReference type="Pfam" id="PF20499">
    <property type="entry name" value="DUF6729"/>
    <property type="match status" value="1"/>
</dbReference>
<evidence type="ECO:0000313" key="4">
    <source>
        <dbReference type="Proteomes" id="UP000762676"/>
    </source>
</evidence>
<evidence type="ECO:0000313" key="3">
    <source>
        <dbReference type="EMBL" id="GFR89434.1"/>
    </source>
</evidence>
<dbReference type="PANTHER" id="PTHR24401">
    <property type="entry name" value="SI:CH211-243P7.3-RELATED"/>
    <property type="match status" value="1"/>
</dbReference>
<organism evidence="3 4">
    <name type="scientific">Elysia marginata</name>
    <dbReference type="NCBI Taxonomy" id="1093978"/>
    <lineage>
        <taxon>Eukaryota</taxon>
        <taxon>Metazoa</taxon>
        <taxon>Spiralia</taxon>
        <taxon>Lophotrochozoa</taxon>
        <taxon>Mollusca</taxon>
        <taxon>Gastropoda</taxon>
        <taxon>Heterobranchia</taxon>
        <taxon>Euthyneura</taxon>
        <taxon>Panpulmonata</taxon>
        <taxon>Sacoglossa</taxon>
        <taxon>Placobranchoidea</taxon>
        <taxon>Plakobranchidae</taxon>
        <taxon>Elysia</taxon>
    </lineage>
</organism>
<keyword evidence="4" id="KW-1185">Reference proteome</keyword>
<dbReference type="InterPro" id="IPR046616">
    <property type="entry name" value="DUF6729"/>
</dbReference>